<reference evidence="2" key="1">
    <citation type="journal article" date="2014" name="Int. J. Syst. Evol. Microbiol.">
        <title>Complete genome sequence of Corynebacterium casei LMG S-19264T (=DSM 44701T), isolated from a smear-ripened cheese.</title>
        <authorList>
            <consortium name="US DOE Joint Genome Institute (JGI-PGF)"/>
            <person name="Walter F."/>
            <person name="Albersmeier A."/>
            <person name="Kalinowski J."/>
            <person name="Ruckert C."/>
        </authorList>
    </citation>
    <scope>NUCLEOTIDE SEQUENCE</scope>
    <source>
        <strain evidence="2">JCM 4518</strain>
    </source>
</reference>
<sequence>MPEDLSGTAAEAGIAVVRTAGTDLWDSFRRQVAAWIGRGDGPSERSELLRLTDTASALREAGGAGSAAVAARHALDWQRRFADLLQRLDDAERETAAARLRQLVREHSAGDGPAAPEFNLVSGENVRIQADHGSVAAGTVNGDVRIGFPHSPDSPQG</sequence>
<dbReference type="AlphaFoldDB" id="A0A918T7F7"/>
<proteinExistence type="predicted"/>
<comment type="caution">
    <text evidence="2">The sequence shown here is derived from an EMBL/GenBank/DDBJ whole genome shotgun (WGS) entry which is preliminary data.</text>
</comment>
<dbReference type="EMBL" id="BMUL01000020">
    <property type="protein sequence ID" value="GHB06126.1"/>
    <property type="molecule type" value="Genomic_DNA"/>
</dbReference>
<protein>
    <submittedName>
        <fullName evidence="2">Uncharacterized protein</fullName>
    </submittedName>
</protein>
<evidence type="ECO:0000256" key="1">
    <source>
        <dbReference type="SAM" id="Coils"/>
    </source>
</evidence>
<evidence type="ECO:0000313" key="2">
    <source>
        <dbReference type="EMBL" id="GHB06126.1"/>
    </source>
</evidence>
<dbReference type="Proteomes" id="UP000644020">
    <property type="component" value="Unassembled WGS sequence"/>
</dbReference>
<evidence type="ECO:0000313" key="3">
    <source>
        <dbReference type="Proteomes" id="UP000644020"/>
    </source>
</evidence>
<keyword evidence="3" id="KW-1185">Reference proteome</keyword>
<gene>
    <name evidence="2" type="ORF">GCM10010305_56700</name>
</gene>
<name>A0A918T7F7_9ACTN</name>
<reference evidence="2" key="2">
    <citation type="submission" date="2020-09" db="EMBL/GenBank/DDBJ databases">
        <authorList>
            <person name="Sun Q."/>
            <person name="Ohkuma M."/>
        </authorList>
    </citation>
    <scope>NUCLEOTIDE SEQUENCE</scope>
    <source>
        <strain evidence="2">JCM 4518</strain>
    </source>
</reference>
<feature type="coiled-coil region" evidence="1">
    <location>
        <begin position="74"/>
        <end position="101"/>
    </location>
</feature>
<keyword evidence="1" id="KW-0175">Coiled coil</keyword>
<organism evidence="2 3">
    <name type="scientific">Streptomyces termitum</name>
    <dbReference type="NCBI Taxonomy" id="67368"/>
    <lineage>
        <taxon>Bacteria</taxon>
        <taxon>Bacillati</taxon>
        <taxon>Actinomycetota</taxon>
        <taxon>Actinomycetes</taxon>
        <taxon>Kitasatosporales</taxon>
        <taxon>Streptomycetaceae</taxon>
        <taxon>Streptomyces</taxon>
    </lineage>
</organism>
<accession>A0A918T7F7</accession>